<dbReference type="PROSITE" id="PS51257">
    <property type="entry name" value="PROKAR_LIPOPROTEIN"/>
    <property type="match status" value="1"/>
</dbReference>
<sequence length="143" mass="14927">MTRFDSFTTLLGTASCCALLVSCSTGPDDDARAAFEDRPVLPSCGELNLSQGEEEPASARECLDEAGTAGAELTVTSPTTEGDPITTYFRVGPGIDGMEMWVDATQDAYGSGEWELWRCPETVTAVDPLGCEPAAEPIAAGVG</sequence>
<name>A0ABM8G145_9CELL</name>
<protein>
    <recommendedName>
        <fullName evidence="4">Secreted protein</fullName>
    </recommendedName>
</protein>
<organism evidence="2 3">
    <name type="scientific">Paraoerskovia sediminicola</name>
    <dbReference type="NCBI Taxonomy" id="1138587"/>
    <lineage>
        <taxon>Bacteria</taxon>
        <taxon>Bacillati</taxon>
        <taxon>Actinomycetota</taxon>
        <taxon>Actinomycetes</taxon>
        <taxon>Micrococcales</taxon>
        <taxon>Cellulomonadaceae</taxon>
        <taxon>Paraoerskovia</taxon>
    </lineage>
</organism>
<evidence type="ECO:0000313" key="3">
    <source>
        <dbReference type="Proteomes" id="UP001321475"/>
    </source>
</evidence>
<evidence type="ECO:0000256" key="1">
    <source>
        <dbReference type="SAM" id="MobiDB-lite"/>
    </source>
</evidence>
<feature type="region of interest" description="Disordered" evidence="1">
    <location>
        <begin position="45"/>
        <end position="86"/>
    </location>
</feature>
<dbReference type="Proteomes" id="UP001321475">
    <property type="component" value="Chromosome"/>
</dbReference>
<proteinExistence type="predicted"/>
<dbReference type="EMBL" id="AP027729">
    <property type="protein sequence ID" value="BDZ41632.1"/>
    <property type="molecule type" value="Genomic_DNA"/>
</dbReference>
<evidence type="ECO:0000313" key="2">
    <source>
        <dbReference type="EMBL" id="BDZ41632.1"/>
    </source>
</evidence>
<accession>A0ABM8G145</accession>
<evidence type="ECO:0008006" key="4">
    <source>
        <dbReference type="Google" id="ProtNLM"/>
    </source>
</evidence>
<reference evidence="3" key="1">
    <citation type="journal article" date="2019" name="Int. J. Syst. Evol. Microbiol.">
        <title>The Global Catalogue of Microorganisms (GCM) 10K type strain sequencing project: providing services to taxonomists for standard genome sequencing and annotation.</title>
        <authorList>
            <consortium name="The Broad Institute Genomics Platform"/>
            <consortium name="The Broad Institute Genome Sequencing Center for Infectious Disease"/>
            <person name="Wu L."/>
            <person name="Ma J."/>
        </authorList>
    </citation>
    <scope>NUCLEOTIDE SEQUENCE [LARGE SCALE GENOMIC DNA]</scope>
    <source>
        <strain evidence="3">NBRC 108565</strain>
    </source>
</reference>
<dbReference type="RefSeq" id="WP_286218742.1">
    <property type="nucleotide sequence ID" value="NZ_AP027729.1"/>
</dbReference>
<keyword evidence="3" id="KW-1185">Reference proteome</keyword>
<gene>
    <name evidence="2" type="ORF">GCM10025865_09310</name>
</gene>